<feature type="region of interest" description="Disordered" evidence="1">
    <location>
        <begin position="250"/>
        <end position="278"/>
    </location>
</feature>
<dbReference type="Proteomes" id="UP000825729">
    <property type="component" value="Unassembled WGS sequence"/>
</dbReference>
<protein>
    <submittedName>
        <fullName evidence="2">Uncharacterized protein</fullName>
    </submittedName>
</protein>
<dbReference type="AlphaFoldDB" id="A0AAV7E775"/>
<reference evidence="2 3" key="1">
    <citation type="submission" date="2021-07" db="EMBL/GenBank/DDBJ databases">
        <title>The Aristolochia fimbriata genome: insights into angiosperm evolution, floral development and chemical biosynthesis.</title>
        <authorList>
            <person name="Jiao Y."/>
        </authorList>
    </citation>
    <scope>NUCLEOTIDE SEQUENCE [LARGE SCALE GENOMIC DNA]</scope>
    <source>
        <strain evidence="2">IBCAS-2021</strain>
        <tissue evidence="2">Leaf</tissue>
    </source>
</reference>
<evidence type="ECO:0000256" key="1">
    <source>
        <dbReference type="SAM" id="MobiDB-lite"/>
    </source>
</evidence>
<feature type="compositionally biased region" description="Basic and acidic residues" evidence="1">
    <location>
        <begin position="211"/>
        <end position="235"/>
    </location>
</feature>
<feature type="compositionally biased region" description="Basic and acidic residues" evidence="1">
    <location>
        <begin position="254"/>
        <end position="265"/>
    </location>
</feature>
<gene>
    <name evidence="2" type="ORF">H6P81_016045</name>
</gene>
<accession>A0AAV7E775</accession>
<feature type="region of interest" description="Disordered" evidence="1">
    <location>
        <begin position="1"/>
        <end position="237"/>
    </location>
</feature>
<name>A0AAV7E775_ARIFI</name>
<evidence type="ECO:0000313" key="2">
    <source>
        <dbReference type="EMBL" id="KAG9444705.1"/>
    </source>
</evidence>
<keyword evidence="3" id="KW-1185">Reference proteome</keyword>
<proteinExistence type="predicted"/>
<comment type="caution">
    <text evidence="2">The sequence shown here is derived from an EMBL/GenBank/DDBJ whole genome shotgun (WGS) entry which is preliminary data.</text>
</comment>
<sequence length="294" mass="30682">MPRRATGAGPVRKRPSINLSSLLGPGADGEAPPPATVKGTPAQGHARRSPPPRGSAAAPPLGGWGGSGAQQIVALPPRARLAENTLPQGHFGTTSGGPAPPGPLRGLKSVRGPGSRGPLPAVASADREALLGLAPQKLPFKDGPGASPMEWGPERVTAPQFGPRQDREALSAKSGKRMGVGRCASVRARDGESRSAADWAPTDAGHGRPSPADDPRPRIRRLADRGGGWRDDHGRVPSWHLRRLAPGQLVPHSTRLETRTKESDMCAKSAGHQTPEGARKLIGGISSWLHRRPT</sequence>
<organism evidence="2 3">
    <name type="scientific">Aristolochia fimbriata</name>
    <name type="common">White veined hardy Dutchman's pipe vine</name>
    <dbReference type="NCBI Taxonomy" id="158543"/>
    <lineage>
        <taxon>Eukaryota</taxon>
        <taxon>Viridiplantae</taxon>
        <taxon>Streptophyta</taxon>
        <taxon>Embryophyta</taxon>
        <taxon>Tracheophyta</taxon>
        <taxon>Spermatophyta</taxon>
        <taxon>Magnoliopsida</taxon>
        <taxon>Magnoliidae</taxon>
        <taxon>Piperales</taxon>
        <taxon>Aristolochiaceae</taxon>
        <taxon>Aristolochia</taxon>
    </lineage>
</organism>
<dbReference type="EMBL" id="JAINDJ010000006">
    <property type="protein sequence ID" value="KAG9444705.1"/>
    <property type="molecule type" value="Genomic_DNA"/>
</dbReference>
<evidence type="ECO:0000313" key="3">
    <source>
        <dbReference type="Proteomes" id="UP000825729"/>
    </source>
</evidence>